<dbReference type="GO" id="GO:0000155">
    <property type="term" value="F:phosphorelay sensor kinase activity"/>
    <property type="evidence" value="ECO:0007669"/>
    <property type="project" value="InterPro"/>
</dbReference>
<protein>
    <recommendedName>
        <fullName evidence="3">histidine kinase</fullName>
        <ecNumber evidence="3">2.7.13.3</ecNumber>
    </recommendedName>
</protein>
<dbReference type="InterPro" id="IPR013654">
    <property type="entry name" value="PAS_2"/>
</dbReference>
<keyword evidence="8" id="KW-0418">Kinase</keyword>
<dbReference type="PANTHER" id="PTHR43304:SF1">
    <property type="entry name" value="PAC DOMAIN-CONTAINING PROTEIN"/>
    <property type="match status" value="1"/>
</dbReference>
<evidence type="ECO:0000256" key="2">
    <source>
        <dbReference type="ARBA" id="ARBA00006402"/>
    </source>
</evidence>
<evidence type="ECO:0000256" key="5">
    <source>
        <dbReference type="ARBA" id="ARBA00022553"/>
    </source>
</evidence>
<dbReference type="Pfam" id="PF00360">
    <property type="entry name" value="PHY"/>
    <property type="match status" value="1"/>
</dbReference>
<dbReference type="PROSITE" id="PS50046">
    <property type="entry name" value="PHYTOCHROME_2"/>
    <property type="match status" value="1"/>
</dbReference>
<dbReference type="InterPro" id="IPR003661">
    <property type="entry name" value="HisK_dim/P_dom"/>
</dbReference>
<dbReference type="Gene3D" id="3.30.565.10">
    <property type="entry name" value="Histidine kinase-like ATPase, C-terminal domain"/>
    <property type="match status" value="1"/>
</dbReference>
<accession>A0A3M9N5B6</accession>
<dbReference type="InterPro" id="IPR005467">
    <property type="entry name" value="His_kinase_dom"/>
</dbReference>
<comment type="caution">
    <text evidence="14">The sequence shown here is derived from an EMBL/GenBank/DDBJ whole genome shotgun (WGS) entry which is preliminary data.</text>
</comment>
<evidence type="ECO:0000256" key="9">
    <source>
        <dbReference type="ARBA" id="ARBA00022991"/>
    </source>
</evidence>
<evidence type="ECO:0000259" key="13">
    <source>
        <dbReference type="PROSITE" id="PS50109"/>
    </source>
</evidence>
<dbReference type="AlphaFoldDB" id="A0A3M9N5B6"/>
<dbReference type="EMBL" id="RJJE01000002">
    <property type="protein sequence ID" value="RNI32393.1"/>
    <property type="molecule type" value="Genomic_DNA"/>
</dbReference>
<dbReference type="CDD" id="cd00082">
    <property type="entry name" value="HisKA"/>
    <property type="match status" value="1"/>
</dbReference>
<evidence type="ECO:0000256" key="1">
    <source>
        <dbReference type="ARBA" id="ARBA00000085"/>
    </source>
</evidence>
<evidence type="ECO:0000256" key="8">
    <source>
        <dbReference type="ARBA" id="ARBA00022777"/>
    </source>
</evidence>
<dbReference type="Proteomes" id="UP000271010">
    <property type="component" value="Unassembled WGS sequence"/>
</dbReference>
<dbReference type="InterPro" id="IPR035965">
    <property type="entry name" value="PAS-like_dom_sf"/>
</dbReference>
<dbReference type="Gene3D" id="3.30.450.20">
    <property type="entry name" value="PAS domain"/>
    <property type="match status" value="1"/>
</dbReference>
<dbReference type="PANTHER" id="PTHR43304">
    <property type="entry name" value="PHYTOCHROME-LIKE PROTEIN CPH1"/>
    <property type="match status" value="1"/>
</dbReference>
<evidence type="ECO:0000313" key="14">
    <source>
        <dbReference type="EMBL" id="RNI32393.1"/>
    </source>
</evidence>
<keyword evidence="7" id="KW-0808">Transferase</keyword>
<gene>
    <name evidence="14" type="ORF">EFA69_03460</name>
</gene>
<comment type="similarity">
    <text evidence="2">In the N-terminal section; belongs to the phytochrome family.</text>
</comment>
<keyword evidence="10" id="KW-0675">Receptor</keyword>
<feature type="coiled-coil region" evidence="11">
    <location>
        <begin position="490"/>
        <end position="517"/>
    </location>
</feature>
<dbReference type="SMART" id="SM00387">
    <property type="entry name" value="HATPase_c"/>
    <property type="match status" value="1"/>
</dbReference>
<dbReference type="InterPro" id="IPR003594">
    <property type="entry name" value="HATPase_dom"/>
</dbReference>
<dbReference type="OrthoDB" id="9766459at2"/>
<evidence type="ECO:0000256" key="4">
    <source>
        <dbReference type="ARBA" id="ARBA00022543"/>
    </source>
</evidence>
<feature type="domain" description="Histidine kinase" evidence="13">
    <location>
        <begin position="527"/>
        <end position="740"/>
    </location>
</feature>
<name>A0A3M9N5B6_9BACT</name>
<evidence type="ECO:0000256" key="3">
    <source>
        <dbReference type="ARBA" id="ARBA00012438"/>
    </source>
</evidence>
<dbReference type="SMART" id="SM00065">
    <property type="entry name" value="GAF"/>
    <property type="match status" value="1"/>
</dbReference>
<evidence type="ECO:0000256" key="11">
    <source>
        <dbReference type="SAM" id="Coils"/>
    </source>
</evidence>
<dbReference type="InterPro" id="IPR003018">
    <property type="entry name" value="GAF"/>
</dbReference>
<dbReference type="SUPFAM" id="SSF55781">
    <property type="entry name" value="GAF domain-like"/>
    <property type="match status" value="2"/>
</dbReference>
<keyword evidence="4" id="KW-0600">Photoreceptor protein</keyword>
<keyword evidence="9" id="KW-0157">Chromophore</keyword>
<comment type="catalytic activity">
    <reaction evidence="1">
        <text>ATP + protein L-histidine = ADP + protein N-phospho-L-histidine.</text>
        <dbReference type="EC" id="2.7.13.3"/>
    </reaction>
</comment>
<dbReference type="InterPro" id="IPR016132">
    <property type="entry name" value="Phyto_chromo_attachment"/>
</dbReference>
<evidence type="ECO:0000256" key="6">
    <source>
        <dbReference type="ARBA" id="ARBA00022606"/>
    </source>
</evidence>
<evidence type="ECO:0000313" key="15">
    <source>
        <dbReference type="Proteomes" id="UP000271010"/>
    </source>
</evidence>
<sequence>MQNYQNHQVDLSNCDTEPIHIIGRIQPHGFLLVLDQETLQIEQGSQNIPQFLPFALEELLGKPLSILFPEESATFDPTVPEAQFVVLAKAPFVAYTHVSGDKLVLECEPSAPYPDTQKMQHNTLLYQLHNKLNMVYTLEHAAEAVAHTLRTILAYDRVDVTRFDQEWNTDVIAESRNERLHSFIGHHFPATDIPSPARQLLLHKHVRQIPDVDAQAVEITPYLNPATGKPTNILLSEFRNPSEIHLEYIRNTGVAATISFSIIVKDQLWGVIACHHVEPIYIDVWRRQLCDLVTKAFANTISSMQEKRDQEQFNRFKANEQTLIEHLNKGLGMEKALFDQHPNLLDITESHGAALLLDSSVTTIGKTPPAQEIKEMAQWLSEHVSEGVFYTRQLSQEWPQASTYSDTASGLLALEISRYNQEYLLFFKPEIQETRIWAGNPEKPMLEDQNLHLHPRKSFEQWVEVIRGKSEPWTMNEIEITQILLKDLIAIRLRNQASKLQRLNQELLLNTEQLRTRNAQLEDFAYIISHNLRSPLATIKSLHQFYVAEPGEESAAYAMKNVQRVSDNMSETIDDLNVILKTHLVKQLPHEEVPLAELIEKEAQNLATLIEQTGAQIKTDLEEASIYIPKLYLESILHNFISNALKYRSPDRAPEVLIRSWRTSDDILHLSVADNGLGMDLQRVGDKLFGLYKVFHSHEQSKGLGLYLTKMQVKALGGTIEVESQEGVGTTFTVHFGEIDYNSASRA</sequence>
<keyword evidence="11" id="KW-0175">Coiled coil</keyword>
<dbReference type="InterPro" id="IPR001294">
    <property type="entry name" value="Phytochrome"/>
</dbReference>
<dbReference type="InterPro" id="IPR029016">
    <property type="entry name" value="GAF-like_dom_sf"/>
</dbReference>
<dbReference type="InterPro" id="IPR013515">
    <property type="entry name" value="Phytochrome_cen-reg"/>
</dbReference>
<dbReference type="PROSITE" id="PS50109">
    <property type="entry name" value="HIS_KIN"/>
    <property type="match status" value="1"/>
</dbReference>
<dbReference type="EC" id="2.7.13.3" evidence="3"/>
<dbReference type="InterPro" id="IPR036097">
    <property type="entry name" value="HisK_dim/P_sf"/>
</dbReference>
<dbReference type="RefSeq" id="WP_123131693.1">
    <property type="nucleotide sequence ID" value="NZ_RJJE01000002.1"/>
</dbReference>
<dbReference type="InterPro" id="IPR043150">
    <property type="entry name" value="Phytochrome_PHY_sf"/>
</dbReference>
<dbReference type="Gene3D" id="3.30.450.270">
    <property type="match status" value="1"/>
</dbReference>
<dbReference type="PRINTS" id="PR01033">
    <property type="entry name" value="PHYTOCHROME"/>
</dbReference>
<dbReference type="SUPFAM" id="SSF55874">
    <property type="entry name" value="ATPase domain of HSP90 chaperone/DNA topoisomerase II/histidine kinase"/>
    <property type="match status" value="1"/>
</dbReference>
<proteinExistence type="inferred from homology"/>
<dbReference type="SUPFAM" id="SSF47384">
    <property type="entry name" value="Homodimeric domain of signal transducing histidine kinase"/>
    <property type="match status" value="1"/>
</dbReference>
<dbReference type="Pfam" id="PF08446">
    <property type="entry name" value="PAS_2"/>
    <property type="match status" value="1"/>
</dbReference>
<dbReference type="Pfam" id="PF01590">
    <property type="entry name" value="GAF"/>
    <property type="match status" value="1"/>
</dbReference>
<dbReference type="Pfam" id="PF02518">
    <property type="entry name" value="HATPase_c"/>
    <property type="match status" value="1"/>
</dbReference>
<dbReference type="GO" id="GO:0009584">
    <property type="term" value="P:detection of visible light"/>
    <property type="evidence" value="ECO:0007669"/>
    <property type="project" value="InterPro"/>
</dbReference>
<organism evidence="14 15">
    <name type="scientific">Rufibacter immobilis</name>
    <dbReference type="NCBI Taxonomy" id="1348778"/>
    <lineage>
        <taxon>Bacteria</taxon>
        <taxon>Pseudomonadati</taxon>
        <taxon>Bacteroidota</taxon>
        <taxon>Cytophagia</taxon>
        <taxon>Cytophagales</taxon>
        <taxon>Hymenobacteraceae</taxon>
        <taxon>Rufibacter</taxon>
    </lineage>
</organism>
<keyword evidence="5" id="KW-0597">Phosphoprotein</keyword>
<evidence type="ECO:0000256" key="7">
    <source>
        <dbReference type="ARBA" id="ARBA00022679"/>
    </source>
</evidence>
<dbReference type="Gene3D" id="3.30.450.40">
    <property type="match status" value="1"/>
</dbReference>
<dbReference type="SUPFAM" id="SSF55785">
    <property type="entry name" value="PYP-like sensor domain (PAS domain)"/>
    <property type="match status" value="1"/>
</dbReference>
<dbReference type="GO" id="GO:0009881">
    <property type="term" value="F:photoreceptor activity"/>
    <property type="evidence" value="ECO:0007669"/>
    <property type="project" value="UniProtKB-KW"/>
</dbReference>
<evidence type="ECO:0000256" key="10">
    <source>
        <dbReference type="ARBA" id="ARBA00023170"/>
    </source>
</evidence>
<feature type="domain" description="Phytochrome chromophore attachment site" evidence="12">
    <location>
        <begin position="137"/>
        <end position="295"/>
    </location>
</feature>
<dbReference type="InterPro" id="IPR052162">
    <property type="entry name" value="Sensor_kinase/Photoreceptor"/>
</dbReference>
<keyword evidence="15" id="KW-1185">Reference proteome</keyword>
<dbReference type="GO" id="GO:0006355">
    <property type="term" value="P:regulation of DNA-templated transcription"/>
    <property type="evidence" value="ECO:0007669"/>
    <property type="project" value="InterPro"/>
</dbReference>
<evidence type="ECO:0000259" key="12">
    <source>
        <dbReference type="PROSITE" id="PS50046"/>
    </source>
</evidence>
<keyword evidence="6" id="KW-0716">Sensory transduction</keyword>
<dbReference type="InterPro" id="IPR036890">
    <property type="entry name" value="HATPase_C_sf"/>
</dbReference>
<reference evidence="14 15" key="1">
    <citation type="submission" date="2018-11" db="EMBL/GenBank/DDBJ databases">
        <title>Rufibacter latericius sp. nov., isolated from water in Baiyang Lake.</title>
        <authorList>
            <person name="Yang Y."/>
        </authorList>
    </citation>
    <scope>NUCLEOTIDE SEQUENCE [LARGE SCALE GENOMIC DNA]</scope>
    <source>
        <strain evidence="14 15">MCC P1</strain>
    </source>
</reference>
<dbReference type="Gene3D" id="1.10.287.130">
    <property type="match status" value="1"/>
</dbReference>